<feature type="transmembrane region" description="Helical" evidence="1">
    <location>
        <begin position="362"/>
        <end position="382"/>
    </location>
</feature>
<reference evidence="2" key="1">
    <citation type="submission" date="2018-11" db="EMBL/GenBank/DDBJ databases">
        <authorList>
            <consortium name="Pathogen Informatics"/>
        </authorList>
    </citation>
    <scope>NUCLEOTIDE SEQUENCE</scope>
</reference>
<evidence type="ECO:0000256" key="1">
    <source>
        <dbReference type="SAM" id="Phobius"/>
    </source>
</evidence>
<name>A0A448WI36_9PLAT</name>
<keyword evidence="3" id="KW-1185">Reference proteome</keyword>
<feature type="transmembrane region" description="Helical" evidence="1">
    <location>
        <begin position="758"/>
        <end position="779"/>
    </location>
</feature>
<feature type="transmembrane region" description="Helical" evidence="1">
    <location>
        <begin position="440"/>
        <end position="460"/>
    </location>
</feature>
<keyword evidence="1" id="KW-1133">Transmembrane helix</keyword>
<dbReference type="AlphaFoldDB" id="A0A448WI36"/>
<dbReference type="EMBL" id="CAAALY010014416">
    <property type="protein sequence ID" value="VEL12316.1"/>
    <property type="molecule type" value="Genomic_DNA"/>
</dbReference>
<gene>
    <name evidence="2" type="ORF">PXEA_LOCUS5756</name>
</gene>
<feature type="transmembrane region" description="Helical" evidence="1">
    <location>
        <begin position="162"/>
        <end position="182"/>
    </location>
</feature>
<organism evidence="2 3">
    <name type="scientific">Protopolystoma xenopodis</name>
    <dbReference type="NCBI Taxonomy" id="117903"/>
    <lineage>
        <taxon>Eukaryota</taxon>
        <taxon>Metazoa</taxon>
        <taxon>Spiralia</taxon>
        <taxon>Lophotrochozoa</taxon>
        <taxon>Platyhelminthes</taxon>
        <taxon>Monogenea</taxon>
        <taxon>Polyopisthocotylea</taxon>
        <taxon>Polystomatidea</taxon>
        <taxon>Polystomatidae</taxon>
        <taxon>Protopolystoma</taxon>
    </lineage>
</organism>
<accession>A0A448WI36</accession>
<comment type="caution">
    <text evidence="2">The sequence shown here is derived from an EMBL/GenBank/DDBJ whole genome shotgun (WGS) entry which is preliminary data.</text>
</comment>
<keyword evidence="1" id="KW-0812">Transmembrane</keyword>
<evidence type="ECO:0008006" key="4">
    <source>
        <dbReference type="Google" id="ProtNLM"/>
    </source>
</evidence>
<sequence length="831" mass="91772">MQILSTALTNIDLLGAFKTAFYVVFFGLITPYSPLVMLGSTPLNFIFLSIPTLLALMIILTWLIFLVIQKGQLSLFPWSEAILGPHIAYNPIFLSFAISRCLSNAPSLAEIVSTDDLNIASQLSARLIAIFICWWFWRHLLSFDCDSLFSYLEQRYMRSRPLSFCFFGCLLLTNLHLLINMIPAWLASVGPLYKRHFVAVPVTYILLLSSALTGLYGLIVISIFTGLLNLVFLAHLPTTLPDASVLEANGLTEQLNVQLNISSRFTFPFLGLNVTGSFSENADRAPCFAYFPLTHLPEYLIQYLLADPIYYILLHALQSAQTSFDGRQFSVKQTRQPATPSHITETEAMADRGANLSVWRPASVLSLAILIHLIEWILAWVAGIKIRSLLAATQVPVPYWLSATTLVRRSLSPVGTSSSDHRNQLSEAPSDDWVSTDLDFMAWLQAQICLMQPLLLLISLRIHLLSRHLVNELLPSWFLLGLIDSTPIEPLNPGLQKASFTFTGSNATNGGLHTVAEPTSHPARISFLQILVSIGLLIPVHLLLLILLPPWLIDSWMTPHYSFSAASLFNNSTINNSCIDNQFGAKLPSFLETLLRLAPSFFIMQPGCLINSFKRCPCILAASVGLILLGPLISQRRLWFIPALLAWLLSSFICLAIAALHLRLNQIEATGVSSLTSIATSTLNDDLDPSFSSISSSNSTTGKPCIAFDNVAEGLAGLSSEPISTCLIKSPPSFFISINQLEALLGYNSMPLISCVEVWLSVFILLVFIASTCIFGFILKQPNAYSPQSITDSTANTILLRKSCSFSKQTTKCCTNFNFCRIKTKRLVSAE</sequence>
<proteinExistence type="predicted"/>
<feature type="transmembrane region" description="Helical" evidence="1">
    <location>
        <begin position="20"/>
        <end position="38"/>
    </location>
</feature>
<dbReference type="Proteomes" id="UP000784294">
    <property type="component" value="Unassembled WGS sequence"/>
</dbReference>
<feature type="transmembrane region" description="Helical" evidence="1">
    <location>
        <begin position="530"/>
        <end position="553"/>
    </location>
</feature>
<feature type="transmembrane region" description="Helical" evidence="1">
    <location>
        <begin position="639"/>
        <end position="660"/>
    </location>
</feature>
<keyword evidence="1" id="KW-0472">Membrane</keyword>
<evidence type="ECO:0000313" key="2">
    <source>
        <dbReference type="EMBL" id="VEL12316.1"/>
    </source>
</evidence>
<evidence type="ECO:0000313" key="3">
    <source>
        <dbReference type="Proteomes" id="UP000784294"/>
    </source>
</evidence>
<feature type="transmembrane region" description="Helical" evidence="1">
    <location>
        <begin position="45"/>
        <end position="68"/>
    </location>
</feature>
<protein>
    <recommendedName>
        <fullName evidence="4">Transmembrane protein</fullName>
    </recommendedName>
</protein>
<feature type="transmembrane region" description="Helical" evidence="1">
    <location>
        <begin position="202"/>
        <end position="232"/>
    </location>
</feature>